<comment type="caution">
    <text evidence="1">The sequence shown here is derived from an EMBL/GenBank/DDBJ whole genome shotgun (WGS) entry which is preliminary data.</text>
</comment>
<evidence type="ECO:0000313" key="2">
    <source>
        <dbReference type="Proteomes" id="UP001144978"/>
    </source>
</evidence>
<gene>
    <name evidence="1" type="ORF">NUW54_g7917</name>
</gene>
<keyword evidence="2" id="KW-1185">Reference proteome</keyword>
<sequence>MPVEEGSQQTPYPIEHPYVADPILPSLSKRMIPENVHRMLGADLARLGDRLVKEIRPLAPFVHPATLTQYNEFGKRVDRLQTSEGWRKIEEFAVQEVYNSVAFERKHGTYSRTFQFARAIFMTGDCQSRQYCDQLLSRRETLNERSQIICPMGVTDSSARLIELYGTDAMNEELLPRLLTRGPCRAYISGQWMTDRAGGSNVSFTKANAVPDPYILNGFKWFSSAAEGNMTTTANCSHSHASSTNPTIPSRLIGSARLPHLLETIDAAR</sequence>
<dbReference type="Proteomes" id="UP001144978">
    <property type="component" value="Unassembled WGS sequence"/>
</dbReference>
<organism evidence="1 2">
    <name type="scientific">Trametes sanguinea</name>
    <dbReference type="NCBI Taxonomy" id="158606"/>
    <lineage>
        <taxon>Eukaryota</taxon>
        <taxon>Fungi</taxon>
        <taxon>Dikarya</taxon>
        <taxon>Basidiomycota</taxon>
        <taxon>Agaricomycotina</taxon>
        <taxon>Agaricomycetes</taxon>
        <taxon>Polyporales</taxon>
        <taxon>Polyporaceae</taxon>
        <taxon>Trametes</taxon>
    </lineage>
</organism>
<name>A0ACC1PHH6_9APHY</name>
<accession>A0ACC1PHH6</accession>
<dbReference type="EMBL" id="JANSHE010002367">
    <property type="protein sequence ID" value="KAJ2992501.1"/>
    <property type="molecule type" value="Genomic_DNA"/>
</dbReference>
<protein>
    <submittedName>
        <fullName evidence="1">Uncharacterized protein</fullName>
    </submittedName>
</protein>
<evidence type="ECO:0000313" key="1">
    <source>
        <dbReference type="EMBL" id="KAJ2992501.1"/>
    </source>
</evidence>
<proteinExistence type="predicted"/>
<reference evidence="1" key="1">
    <citation type="submission" date="2022-08" db="EMBL/GenBank/DDBJ databases">
        <title>Genome Sequence of Pycnoporus sanguineus.</title>
        <authorList>
            <person name="Buettner E."/>
        </authorList>
    </citation>
    <scope>NUCLEOTIDE SEQUENCE</scope>
    <source>
        <strain evidence="1">CG-C14</strain>
    </source>
</reference>